<feature type="compositionally biased region" description="Polar residues" evidence="1">
    <location>
        <begin position="50"/>
        <end position="60"/>
    </location>
</feature>
<feature type="compositionally biased region" description="Basic and acidic residues" evidence="1">
    <location>
        <begin position="192"/>
        <end position="201"/>
    </location>
</feature>
<sequence>MRPVSGASSGKNAADGAGGRNKFAYFAAAGIAIFFVLALSSSSGGSSSSQAPRSGQITQHTKVETINVVEDTKSEGDEEDKIDGKSVNEIVKSEEDKLGEVEGAKVDEMNTILEKKLKTENDWMTKQVNRIFGKKHHPDILEEGEIAKIAEKCVETLESRVKDDIKQKADKAKSDEMDKLKAEIESDTADGEEGKPDMSFDDIKAEENMIEVELRDEVETIVNKEEDDIHETAAAVLKEVIEAQLKEKTGDDYEVTVSKDKIKTLKKVEAAPKMTKAPLDGKNAKGAAPVATPSPTKQKKSKPTPAPTPAEESADDEEDEDDDEDDDEDEDSEE</sequence>
<evidence type="ECO:0000313" key="4">
    <source>
        <dbReference type="EMBL" id="CAD8340759.1"/>
    </source>
</evidence>
<keyword evidence="2" id="KW-0472">Membrane</keyword>
<evidence type="ECO:0000313" key="3">
    <source>
        <dbReference type="EMBL" id="CAD8340758.1"/>
    </source>
</evidence>
<feature type="region of interest" description="Disordered" evidence="1">
    <location>
        <begin position="44"/>
        <end position="88"/>
    </location>
</feature>
<feature type="compositionally biased region" description="Basic and acidic residues" evidence="1">
    <location>
        <begin position="164"/>
        <end position="184"/>
    </location>
</feature>
<reference evidence="3" key="1">
    <citation type="submission" date="2021-01" db="EMBL/GenBank/DDBJ databases">
        <authorList>
            <person name="Corre E."/>
            <person name="Pelletier E."/>
            <person name="Niang G."/>
            <person name="Scheremetjew M."/>
            <person name="Finn R."/>
            <person name="Kale V."/>
            <person name="Holt S."/>
            <person name="Cochrane G."/>
            <person name="Meng A."/>
            <person name="Brown T."/>
            <person name="Cohen L."/>
        </authorList>
    </citation>
    <scope>NUCLEOTIDE SEQUENCE</scope>
    <source>
        <strain evidence="3">CCMP3328</strain>
    </source>
</reference>
<protein>
    <submittedName>
        <fullName evidence="3">Uncharacterized protein</fullName>
    </submittedName>
</protein>
<feature type="region of interest" description="Disordered" evidence="1">
    <location>
        <begin position="164"/>
        <end position="201"/>
    </location>
</feature>
<gene>
    <name evidence="3" type="ORF">CAUS1442_LOCUS12893</name>
    <name evidence="4" type="ORF">CAUS1442_LOCUS12894</name>
</gene>
<organism evidence="3">
    <name type="scientific">Craspedostauros australis</name>
    <dbReference type="NCBI Taxonomy" id="1486917"/>
    <lineage>
        <taxon>Eukaryota</taxon>
        <taxon>Sar</taxon>
        <taxon>Stramenopiles</taxon>
        <taxon>Ochrophyta</taxon>
        <taxon>Bacillariophyta</taxon>
        <taxon>Bacillariophyceae</taxon>
        <taxon>Bacillariophycidae</taxon>
        <taxon>Naviculales</taxon>
        <taxon>Naviculaceae</taxon>
        <taxon>Craspedostauros</taxon>
    </lineage>
</organism>
<accession>A0A6T6HP39</accession>
<dbReference type="EMBL" id="HBEF01020855">
    <property type="protein sequence ID" value="CAD8340758.1"/>
    <property type="molecule type" value="Transcribed_RNA"/>
</dbReference>
<dbReference type="EMBL" id="HBEF01020856">
    <property type="protein sequence ID" value="CAD8340759.1"/>
    <property type="molecule type" value="Transcribed_RNA"/>
</dbReference>
<dbReference type="AlphaFoldDB" id="A0A6T6HP39"/>
<name>A0A6T6HP39_9STRA</name>
<proteinExistence type="predicted"/>
<feature type="compositionally biased region" description="Acidic residues" evidence="1">
    <location>
        <begin position="312"/>
        <end position="334"/>
    </location>
</feature>
<feature type="region of interest" description="Disordered" evidence="1">
    <location>
        <begin position="261"/>
        <end position="334"/>
    </location>
</feature>
<keyword evidence="2" id="KW-0812">Transmembrane</keyword>
<feature type="compositionally biased region" description="Basic and acidic residues" evidence="1">
    <location>
        <begin position="261"/>
        <end position="270"/>
    </location>
</feature>
<evidence type="ECO:0000256" key="2">
    <source>
        <dbReference type="SAM" id="Phobius"/>
    </source>
</evidence>
<keyword evidence="2" id="KW-1133">Transmembrane helix</keyword>
<evidence type="ECO:0000256" key="1">
    <source>
        <dbReference type="SAM" id="MobiDB-lite"/>
    </source>
</evidence>
<feature type="transmembrane region" description="Helical" evidence="2">
    <location>
        <begin position="23"/>
        <end position="40"/>
    </location>
</feature>